<keyword evidence="6 7" id="KW-0472">Membrane</keyword>
<dbReference type="PANTHER" id="PTHR30106:SF2">
    <property type="entry name" value="UPF0324 INNER MEMBRANE PROTEIN YEIH"/>
    <property type="match status" value="1"/>
</dbReference>
<reference evidence="8 9" key="1">
    <citation type="journal article" date="2019" name="Int. J. Syst. Evol. Microbiol.">
        <title>The Global Catalogue of Microorganisms (GCM) 10K type strain sequencing project: providing services to taxonomists for standard genome sequencing and annotation.</title>
        <authorList>
            <consortium name="The Broad Institute Genomics Platform"/>
            <consortium name="The Broad Institute Genome Sequencing Center for Infectious Disease"/>
            <person name="Wu L."/>
            <person name="Ma J."/>
        </authorList>
    </citation>
    <scope>NUCLEOTIDE SEQUENCE [LARGE SCALE GENOMIC DNA]</scope>
    <source>
        <strain evidence="8 9">JCM 11136</strain>
    </source>
</reference>
<feature type="transmembrane region" description="Helical" evidence="7">
    <location>
        <begin position="89"/>
        <end position="111"/>
    </location>
</feature>
<dbReference type="Proteomes" id="UP001501578">
    <property type="component" value="Unassembled WGS sequence"/>
</dbReference>
<dbReference type="RefSeq" id="WP_343948066.1">
    <property type="nucleotide sequence ID" value="NZ_BAAAHQ010000001.1"/>
</dbReference>
<evidence type="ECO:0000256" key="4">
    <source>
        <dbReference type="ARBA" id="ARBA00022692"/>
    </source>
</evidence>
<gene>
    <name evidence="8" type="ORF">GCM10009560_05820</name>
</gene>
<keyword evidence="9" id="KW-1185">Reference proteome</keyword>
<evidence type="ECO:0000313" key="9">
    <source>
        <dbReference type="Proteomes" id="UP001501578"/>
    </source>
</evidence>
<dbReference type="InterPro" id="IPR018383">
    <property type="entry name" value="UPF0324_pro"/>
</dbReference>
<feature type="transmembrane region" description="Helical" evidence="7">
    <location>
        <begin position="341"/>
        <end position="362"/>
    </location>
</feature>
<evidence type="ECO:0000256" key="2">
    <source>
        <dbReference type="ARBA" id="ARBA00007977"/>
    </source>
</evidence>
<evidence type="ECO:0000256" key="6">
    <source>
        <dbReference type="ARBA" id="ARBA00023136"/>
    </source>
</evidence>
<evidence type="ECO:0000256" key="5">
    <source>
        <dbReference type="ARBA" id="ARBA00022989"/>
    </source>
</evidence>
<sequence>MISLPAWLRLNLPGLVVASAAVGLSLAASRLAPAFSPAVVAVALGVAAANLGRLPERVRPGLRFVARRVLRTAVVLLGLQIALPDVLALGVPTLLIVALGTGVTFALTPVIGRWLGVPDGSSLLIATGVSICGASAIAAMHDCTDSDDDDVAGAVGVVTLYGTAAIALVPPAAGWLGLSERQLGVWAGASVHEVAQVAAIGAVSGTAVLGAAVAVKLARVVLLAPMVALTTARLRTRCPSAEPEMALSAGAVRTAEGSGERRVQISGVPAGRASAARGKAPLVPLFVVGFVGMVGVRSLGWVPDGVTAVAPTVTSLLLAGAMFGLGAGIDARSLLKGGRAVALGGVSTVLLAAITLAGVVAFL</sequence>
<feature type="transmembrane region" description="Helical" evidence="7">
    <location>
        <begin position="282"/>
        <end position="302"/>
    </location>
</feature>
<proteinExistence type="inferred from homology"/>
<feature type="transmembrane region" description="Helical" evidence="7">
    <location>
        <begin position="34"/>
        <end position="52"/>
    </location>
</feature>
<organism evidence="8 9">
    <name type="scientific">Nonomuraea longicatena</name>
    <dbReference type="NCBI Taxonomy" id="83682"/>
    <lineage>
        <taxon>Bacteria</taxon>
        <taxon>Bacillati</taxon>
        <taxon>Actinomycetota</taxon>
        <taxon>Actinomycetes</taxon>
        <taxon>Streptosporangiales</taxon>
        <taxon>Streptosporangiaceae</taxon>
        <taxon>Nonomuraea</taxon>
    </lineage>
</organism>
<name>A0ABN1NQC5_9ACTN</name>
<comment type="similarity">
    <text evidence="2">Belongs to the UPF0324 family.</text>
</comment>
<protein>
    <submittedName>
        <fullName evidence="8">Sulfate exporter family transporter</fullName>
    </submittedName>
</protein>
<evidence type="ECO:0000256" key="7">
    <source>
        <dbReference type="SAM" id="Phobius"/>
    </source>
</evidence>
<feature type="transmembrane region" description="Helical" evidence="7">
    <location>
        <begin position="153"/>
        <end position="176"/>
    </location>
</feature>
<dbReference type="PANTHER" id="PTHR30106">
    <property type="entry name" value="INNER MEMBRANE PROTEIN YEIH-RELATED"/>
    <property type="match status" value="1"/>
</dbReference>
<keyword evidence="4 7" id="KW-0812">Transmembrane</keyword>
<keyword evidence="3" id="KW-1003">Cell membrane</keyword>
<comment type="caution">
    <text evidence="8">The sequence shown here is derived from an EMBL/GenBank/DDBJ whole genome shotgun (WGS) entry which is preliminary data.</text>
</comment>
<dbReference type="Pfam" id="PF03601">
    <property type="entry name" value="Cons_hypoth698"/>
    <property type="match status" value="2"/>
</dbReference>
<dbReference type="EMBL" id="BAAAHQ010000001">
    <property type="protein sequence ID" value="GAA0913538.1"/>
    <property type="molecule type" value="Genomic_DNA"/>
</dbReference>
<evidence type="ECO:0000256" key="3">
    <source>
        <dbReference type="ARBA" id="ARBA00022475"/>
    </source>
</evidence>
<comment type="subcellular location">
    <subcellularLocation>
        <location evidence="1">Cell membrane</location>
        <topology evidence="1">Multi-pass membrane protein</topology>
    </subcellularLocation>
</comment>
<feature type="transmembrane region" description="Helical" evidence="7">
    <location>
        <begin position="7"/>
        <end position="28"/>
    </location>
</feature>
<evidence type="ECO:0000313" key="8">
    <source>
        <dbReference type="EMBL" id="GAA0913538.1"/>
    </source>
</evidence>
<accession>A0ABN1NQC5</accession>
<keyword evidence="5 7" id="KW-1133">Transmembrane helix</keyword>
<evidence type="ECO:0000256" key="1">
    <source>
        <dbReference type="ARBA" id="ARBA00004651"/>
    </source>
</evidence>
<feature type="transmembrane region" description="Helical" evidence="7">
    <location>
        <begin position="308"/>
        <end position="329"/>
    </location>
</feature>
<feature type="transmembrane region" description="Helical" evidence="7">
    <location>
        <begin position="123"/>
        <end position="141"/>
    </location>
</feature>